<sequence>MKSIRLAAAWTAAWAAAWAAALLLAGCGSPPPSEPLHFYRLAIEPPSTAEAPPAAQQEGVWQLLTPIPLPDYLQRDLLWLPVGDSGLQPLDGHRWAEPLREALPRLLRQDLARLRGADRVWSGPLPAGLRIDRQLRVELLALEPAADRASVRLSARWSLTDPNGKLAPQQAVAAFSVPSAGTTPQQLVAAHRLALWRLAERIALPAPPQRQGL</sequence>
<proteinExistence type="predicted"/>
<dbReference type="Gene3D" id="3.40.50.10610">
    <property type="entry name" value="ABC-type transport auxiliary lipoprotein component"/>
    <property type="match status" value="1"/>
</dbReference>
<dbReference type="Proteomes" id="UP001228044">
    <property type="component" value="Unassembled WGS sequence"/>
</dbReference>
<feature type="signal peptide" evidence="1">
    <location>
        <begin position="1"/>
        <end position="19"/>
    </location>
</feature>
<feature type="domain" description="ABC-type transport auxiliary lipoprotein component" evidence="2">
    <location>
        <begin position="41"/>
        <end position="203"/>
    </location>
</feature>
<accession>A0ABT8DUR0</accession>
<dbReference type="InterPro" id="IPR005586">
    <property type="entry name" value="ABC_trans_aux"/>
</dbReference>
<name>A0ABT8DUR0_9BURK</name>
<gene>
    <name evidence="3" type="ORF">QWJ38_10170</name>
</gene>
<evidence type="ECO:0000313" key="3">
    <source>
        <dbReference type="EMBL" id="MDN3920644.1"/>
    </source>
</evidence>
<comment type="caution">
    <text evidence="3">The sequence shown here is derived from an EMBL/GenBank/DDBJ whole genome shotgun (WGS) entry which is preliminary data.</text>
</comment>
<evidence type="ECO:0000259" key="2">
    <source>
        <dbReference type="Pfam" id="PF03886"/>
    </source>
</evidence>
<dbReference type="EMBL" id="JAUHHC010000002">
    <property type="protein sequence ID" value="MDN3920644.1"/>
    <property type="molecule type" value="Genomic_DNA"/>
</dbReference>
<reference evidence="3 4" key="1">
    <citation type="submission" date="2023-06" db="EMBL/GenBank/DDBJ databases">
        <title>Pelomonas sp. PFR6 16S ribosomal RNA gene Genome sequencing and assembly.</title>
        <authorList>
            <person name="Woo H."/>
        </authorList>
    </citation>
    <scope>NUCLEOTIDE SEQUENCE [LARGE SCALE GENOMIC DNA]</scope>
    <source>
        <strain evidence="3 4">PFR6</strain>
    </source>
</reference>
<dbReference type="SUPFAM" id="SSF159594">
    <property type="entry name" value="XCC0632-like"/>
    <property type="match status" value="1"/>
</dbReference>
<organism evidence="3 4">
    <name type="scientific">Roseateles violae</name>
    <dbReference type="NCBI Taxonomy" id="3058042"/>
    <lineage>
        <taxon>Bacteria</taxon>
        <taxon>Pseudomonadati</taxon>
        <taxon>Pseudomonadota</taxon>
        <taxon>Betaproteobacteria</taxon>
        <taxon>Burkholderiales</taxon>
        <taxon>Sphaerotilaceae</taxon>
        <taxon>Roseateles</taxon>
    </lineage>
</organism>
<keyword evidence="4" id="KW-1185">Reference proteome</keyword>
<protein>
    <submittedName>
        <fullName evidence="3">PqiC family protein</fullName>
    </submittedName>
</protein>
<keyword evidence="1" id="KW-0732">Signal</keyword>
<evidence type="ECO:0000256" key="1">
    <source>
        <dbReference type="SAM" id="SignalP"/>
    </source>
</evidence>
<dbReference type="PROSITE" id="PS51257">
    <property type="entry name" value="PROKAR_LIPOPROTEIN"/>
    <property type="match status" value="1"/>
</dbReference>
<dbReference type="Pfam" id="PF03886">
    <property type="entry name" value="ABC_trans_aux"/>
    <property type="match status" value="1"/>
</dbReference>
<feature type="chain" id="PRO_5045094379" evidence="1">
    <location>
        <begin position="20"/>
        <end position="213"/>
    </location>
</feature>
<dbReference type="RefSeq" id="WP_290358930.1">
    <property type="nucleotide sequence ID" value="NZ_JAUHHC010000002.1"/>
</dbReference>
<evidence type="ECO:0000313" key="4">
    <source>
        <dbReference type="Proteomes" id="UP001228044"/>
    </source>
</evidence>